<dbReference type="OrthoDB" id="176867at2"/>
<dbReference type="Pfam" id="PF07519">
    <property type="entry name" value="Tannase"/>
    <property type="match status" value="1"/>
</dbReference>
<comment type="similarity">
    <text evidence="1">Belongs to the tannase family.</text>
</comment>
<reference evidence="9 10" key="1">
    <citation type="submission" date="2016-10" db="EMBL/GenBank/DDBJ databases">
        <authorList>
            <person name="de Groot N.N."/>
        </authorList>
    </citation>
    <scope>NUCLEOTIDE SEQUENCE [LARGE SCALE GENOMIC DNA]</scope>
    <source>
        <strain evidence="9 10">DSM 44637</strain>
    </source>
</reference>
<evidence type="ECO:0000256" key="4">
    <source>
        <dbReference type="ARBA" id="ARBA00022729"/>
    </source>
</evidence>
<evidence type="ECO:0000313" key="9">
    <source>
        <dbReference type="EMBL" id="SFO50856.1"/>
    </source>
</evidence>
<gene>
    <name evidence="9" type="ORF">SAMN05421854_10231</name>
</gene>
<dbReference type="GO" id="GO:0052689">
    <property type="term" value="F:carboxylic ester hydrolase activity"/>
    <property type="evidence" value="ECO:0007669"/>
    <property type="project" value="UniProtKB-KW"/>
</dbReference>
<accession>A0A1I5HSH0</accession>
<keyword evidence="7" id="KW-1015">Disulfide bond</keyword>
<dbReference type="InterPro" id="IPR029058">
    <property type="entry name" value="AB_hydrolase_fold"/>
</dbReference>
<keyword evidence="6" id="KW-0106">Calcium</keyword>
<dbReference type="InterPro" id="IPR011118">
    <property type="entry name" value="Tannase/feruloyl_esterase"/>
</dbReference>
<evidence type="ECO:0000256" key="8">
    <source>
        <dbReference type="SAM" id="SignalP"/>
    </source>
</evidence>
<dbReference type="RefSeq" id="WP_093572814.1">
    <property type="nucleotide sequence ID" value="NZ_FOWC01000002.1"/>
</dbReference>
<dbReference type="PANTHER" id="PTHR33938:SF8">
    <property type="entry name" value="CARBOXYLIC ESTER HYDROLASE"/>
    <property type="match status" value="1"/>
</dbReference>
<name>A0A1I5HSH0_9PSEU</name>
<keyword evidence="3" id="KW-0479">Metal-binding</keyword>
<keyword evidence="5" id="KW-0378">Hydrolase</keyword>
<feature type="signal peptide" evidence="8">
    <location>
        <begin position="1"/>
        <end position="30"/>
    </location>
</feature>
<dbReference type="SUPFAM" id="SSF53474">
    <property type="entry name" value="alpha/beta-Hydrolases"/>
    <property type="match status" value="1"/>
</dbReference>
<protein>
    <submittedName>
        <fullName evidence="9">Tannase and feruloyl esterase</fullName>
    </submittedName>
</protein>
<evidence type="ECO:0000256" key="7">
    <source>
        <dbReference type="ARBA" id="ARBA00023157"/>
    </source>
</evidence>
<dbReference type="AlphaFoldDB" id="A0A1I5HSH0"/>
<feature type="chain" id="PRO_5011796690" evidence="8">
    <location>
        <begin position="31"/>
        <end position="506"/>
    </location>
</feature>
<evidence type="ECO:0000256" key="2">
    <source>
        <dbReference type="ARBA" id="ARBA00022487"/>
    </source>
</evidence>
<evidence type="ECO:0000256" key="1">
    <source>
        <dbReference type="ARBA" id="ARBA00006249"/>
    </source>
</evidence>
<evidence type="ECO:0000313" key="10">
    <source>
        <dbReference type="Proteomes" id="UP000199137"/>
    </source>
</evidence>
<dbReference type="PANTHER" id="PTHR33938">
    <property type="entry name" value="FERULOYL ESTERASE B-RELATED"/>
    <property type="match status" value="1"/>
</dbReference>
<evidence type="ECO:0000256" key="6">
    <source>
        <dbReference type="ARBA" id="ARBA00022837"/>
    </source>
</evidence>
<dbReference type="GO" id="GO:0046872">
    <property type="term" value="F:metal ion binding"/>
    <property type="evidence" value="ECO:0007669"/>
    <property type="project" value="UniProtKB-KW"/>
</dbReference>
<proteinExistence type="inferred from homology"/>
<dbReference type="EMBL" id="FOWC01000002">
    <property type="protein sequence ID" value="SFO50856.1"/>
    <property type="molecule type" value="Genomic_DNA"/>
</dbReference>
<dbReference type="STRING" id="112413.SAMN05421854_10231"/>
<dbReference type="Proteomes" id="UP000199137">
    <property type="component" value="Unassembled WGS sequence"/>
</dbReference>
<evidence type="ECO:0000256" key="5">
    <source>
        <dbReference type="ARBA" id="ARBA00022801"/>
    </source>
</evidence>
<evidence type="ECO:0000256" key="3">
    <source>
        <dbReference type="ARBA" id="ARBA00022723"/>
    </source>
</evidence>
<keyword evidence="4 8" id="KW-0732">Signal</keyword>
<keyword evidence="2" id="KW-0719">Serine esterase</keyword>
<sequence>MRRTRTLLSALPLAALLAATVTQLAPSAAAAGTTACATVPVTAPSGAKIESVRAEPQPGYCEITVTLTHFGANDHVKVGVALPQTGWTGRLQAVGGSAYAAGNFGAPLAQAAKDGYAGVTTDAGVLTELDTSWALTAPGKVNRPLLTNFASRSVHEAALLGKDVTQRFYHRPVTYSYWNGCSTGGRQGYSEAQNYPGDFDGVLANAPAVHWTQFAVATLWPQVVMNQEHDFPSACVFTAFRQAAVKACDADDGVENGIVDRPDECSYDPRSLIGTKVSCDGEEIAVTAKDADVMRKIWAGPADERGRKLWDGLPKGADFTWLAGTGDSPYATGFPVAVSWVQSFVAKQAGFDVSKLSYAQFAQVFRQSVREYDDVIGTADPDLSAFHRTGGKLLTFVGTDDQLIPPGGTLRYRAEVERAMGGSHRVNDFYRLFLAPGVEHCGGGTGATPANPLGALVDWVEHGKAPAALAAATADGKRTRDLCAYPRVSRYKGYGDPAVASSYRCR</sequence>
<organism evidence="9 10">
    <name type="scientific">Amycolatopsis rubida</name>
    <dbReference type="NCBI Taxonomy" id="112413"/>
    <lineage>
        <taxon>Bacteria</taxon>
        <taxon>Bacillati</taxon>
        <taxon>Actinomycetota</taxon>
        <taxon>Actinomycetes</taxon>
        <taxon>Pseudonocardiales</taxon>
        <taxon>Pseudonocardiaceae</taxon>
        <taxon>Amycolatopsis</taxon>
    </lineage>
</organism>